<organism evidence="1 2">
    <name type="scientific">Pseudooctadecabacter jejudonensis</name>
    <dbReference type="NCBI Taxonomy" id="1391910"/>
    <lineage>
        <taxon>Bacteria</taxon>
        <taxon>Pseudomonadati</taxon>
        <taxon>Pseudomonadota</taxon>
        <taxon>Alphaproteobacteria</taxon>
        <taxon>Rhodobacterales</taxon>
        <taxon>Paracoccaceae</taxon>
        <taxon>Pseudooctadecabacter</taxon>
    </lineage>
</organism>
<dbReference type="RefSeq" id="WP_085864237.1">
    <property type="nucleotide sequence ID" value="NZ_FWFT01000002.1"/>
</dbReference>
<protein>
    <recommendedName>
        <fullName evidence="3">DUF3833 domain-containing protein</fullName>
    </recommendedName>
</protein>
<dbReference type="EMBL" id="FWFT01000002">
    <property type="protein sequence ID" value="SLN36282.1"/>
    <property type="molecule type" value="Genomic_DNA"/>
</dbReference>
<proteinExistence type="predicted"/>
<gene>
    <name evidence="1" type="ORF">PSJ8397_01850</name>
</gene>
<dbReference type="InterPro" id="IPR024409">
    <property type="entry name" value="DUF3833"/>
</dbReference>
<dbReference type="OrthoDB" id="5296954at2"/>
<accession>A0A1Y5SBM2</accession>
<name>A0A1Y5SBM2_9RHOB</name>
<evidence type="ECO:0008006" key="3">
    <source>
        <dbReference type="Google" id="ProtNLM"/>
    </source>
</evidence>
<dbReference type="AlphaFoldDB" id="A0A1Y5SBM2"/>
<evidence type="ECO:0000313" key="2">
    <source>
        <dbReference type="Proteomes" id="UP000193623"/>
    </source>
</evidence>
<keyword evidence="2" id="KW-1185">Reference proteome</keyword>
<evidence type="ECO:0000313" key="1">
    <source>
        <dbReference type="EMBL" id="SLN36282.1"/>
    </source>
</evidence>
<dbReference type="Proteomes" id="UP000193623">
    <property type="component" value="Unassembled WGS sequence"/>
</dbReference>
<reference evidence="1 2" key="1">
    <citation type="submission" date="2017-03" db="EMBL/GenBank/DDBJ databases">
        <authorList>
            <person name="Afonso C.L."/>
            <person name="Miller P.J."/>
            <person name="Scott M.A."/>
            <person name="Spackman E."/>
            <person name="Goraichik I."/>
            <person name="Dimitrov K.M."/>
            <person name="Suarez D.L."/>
            <person name="Swayne D.E."/>
        </authorList>
    </citation>
    <scope>NUCLEOTIDE SEQUENCE [LARGE SCALE GENOMIC DNA]</scope>
    <source>
        <strain evidence="1 2">CECT 8397</strain>
    </source>
</reference>
<sequence>MTSTILILLGAAAVVALLLLKFRFASFMAQTPDDYTEGPLFNMREVFNGPIECEGVIYGPTGRVTSRFEADFVASWDGNVGTVKEEFRYDSGNIQHREWTFTLGNDGTIKAEAPDLVGAGTGTQRGSAVQLNYNIKLTDEAGGHVLSTTDWMYMTPNGNVMNRSQFRKFGIKVAELVATMRPKHAANLQPGE</sequence>
<dbReference type="Pfam" id="PF12915">
    <property type="entry name" value="DUF3833"/>
    <property type="match status" value="1"/>
</dbReference>